<accession>A0A246JVM0</accession>
<protein>
    <submittedName>
        <fullName evidence="2">Uncharacterized protein</fullName>
    </submittedName>
</protein>
<organism evidence="2 3">
    <name type="scientific">Sphingopyxis bauzanensis</name>
    <dbReference type="NCBI Taxonomy" id="651663"/>
    <lineage>
        <taxon>Bacteria</taxon>
        <taxon>Pseudomonadati</taxon>
        <taxon>Pseudomonadota</taxon>
        <taxon>Alphaproteobacteria</taxon>
        <taxon>Sphingomonadales</taxon>
        <taxon>Sphingomonadaceae</taxon>
        <taxon>Sphingopyxis</taxon>
    </lineage>
</organism>
<keyword evidence="3" id="KW-1185">Reference proteome</keyword>
<dbReference type="AlphaFoldDB" id="A0A246JVM0"/>
<sequence length="114" mass="12015">MSAIPAIHAAVLLFLVEALTWLLLPGLPGLPGIAPAGALPFFLRAAPFFVALLLLAALIVLLVLLAIVGPGLIFEASLLLVLRSASIVSSLRTIFLILGHKLILFQSSAREWAV</sequence>
<dbReference type="Proteomes" id="UP000197361">
    <property type="component" value="Unassembled WGS sequence"/>
</dbReference>
<evidence type="ECO:0000313" key="3">
    <source>
        <dbReference type="Proteomes" id="UP000197361"/>
    </source>
</evidence>
<comment type="caution">
    <text evidence="2">The sequence shown here is derived from an EMBL/GenBank/DDBJ whole genome shotgun (WGS) entry which is preliminary data.</text>
</comment>
<gene>
    <name evidence="2" type="ORF">CDQ92_07725</name>
</gene>
<proteinExistence type="predicted"/>
<evidence type="ECO:0000256" key="1">
    <source>
        <dbReference type="SAM" id="Phobius"/>
    </source>
</evidence>
<reference evidence="2 3" key="1">
    <citation type="journal article" date="2010" name="Int. J. Syst. Evol. Microbiol.">
        <title>Sphingopyxis bauzanensis sp. nov., a psychrophilic bacterium isolated from soil.</title>
        <authorList>
            <person name="Zhang D.C."/>
            <person name="Liu H.C."/>
            <person name="Xin Y.H."/>
            <person name="Zhou Y.G."/>
            <person name="Schinner F."/>
            <person name="Margesin R."/>
        </authorList>
    </citation>
    <scope>NUCLEOTIDE SEQUENCE [LARGE SCALE GENOMIC DNA]</scope>
    <source>
        <strain evidence="2 3">DSM 22271</strain>
    </source>
</reference>
<keyword evidence="1" id="KW-0472">Membrane</keyword>
<name>A0A246JVM0_9SPHN</name>
<dbReference type="EMBL" id="NISK01000002">
    <property type="protein sequence ID" value="OWQ96976.1"/>
    <property type="molecule type" value="Genomic_DNA"/>
</dbReference>
<feature type="transmembrane region" description="Helical" evidence="1">
    <location>
        <begin position="80"/>
        <end position="98"/>
    </location>
</feature>
<keyword evidence="1" id="KW-0812">Transmembrane</keyword>
<feature type="transmembrane region" description="Helical" evidence="1">
    <location>
        <begin position="42"/>
        <end position="68"/>
    </location>
</feature>
<dbReference type="RefSeq" id="WP_088440831.1">
    <property type="nucleotide sequence ID" value="NZ_BMMC01000003.1"/>
</dbReference>
<evidence type="ECO:0000313" key="2">
    <source>
        <dbReference type="EMBL" id="OWQ96976.1"/>
    </source>
</evidence>
<keyword evidence="1" id="KW-1133">Transmembrane helix</keyword>